<evidence type="ECO:0000256" key="9">
    <source>
        <dbReference type="SAM" id="Phobius"/>
    </source>
</evidence>
<keyword evidence="8" id="KW-0902">Two-component regulatory system</keyword>
<evidence type="ECO:0000256" key="6">
    <source>
        <dbReference type="ARBA" id="ARBA00022777"/>
    </source>
</evidence>
<feature type="domain" description="Histidine kinase/HSP90-like ATPase" evidence="10">
    <location>
        <begin position="324"/>
        <end position="412"/>
    </location>
</feature>
<dbReference type="PANTHER" id="PTHR24421:SF10">
    <property type="entry name" value="NITRATE_NITRITE SENSOR PROTEIN NARQ"/>
    <property type="match status" value="1"/>
</dbReference>
<dbReference type="CDD" id="cd16917">
    <property type="entry name" value="HATPase_UhpB-NarQ-NarX-like"/>
    <property type="match status" value="1"/>
</dbReference>
<keyword evidence="4" id="KW-0808">Transferase</keyword>
<feature type="transmembrane region" description="Helical" evidence="9">
    <location>
        <begin position="98"/>
        <end position="114"/>
    </location>
</feature>
<organism evidence="12 13">
    <name type="scientific">Hamadaea flava</name>
    <dbReference type="NCBI Taxonomy" id="1742688"/>
    <lineage>
        <taxon>Bacteria</taxon>
        <taxon>Bacillati</taxon>
        <taxon>Actinomycetota</taxon>
        <taxon>Actinomycetes</taxon>
        <taxon>Micromonosporales</taxon>
        <taxon>Micromonosporaceae</taxon>
        <taxon>Hamadaea</taxon>
    </lineage>
</organism>
<evidence type="ECO:0000313" key="12">
    <source>
        <dbReference type="EMBL" id="MFC4132619.1"/>
    </source>
</evidence>
<keyword evidence="3" id="KW-0597">Phosphoprotein</keyword>
<feature type="domain" description="Signal transduction histidine kinase subgroup 3 dimerisation and phosphoacceptor" evidence="11">
    <location>
        <begin position="213"/>
        <end position="278"/>
    </location>
</feature>
<dbReference type="InterPro" id="IPR003594">
    <property type="entry name" value="HATPase_dom"/>
</dbReference>
<dbReference type="Pfam" id="PF07730">
    <property type="entry name" value="HisKA_3"/>
    <property type="match status" value="1"/>
</dbReference>
<gene>
    <name evidence="12" type="ORF">ACFOZ4_18580</name>
</gene>
<keyword evidence="5" id="KW-0547">Nucleotide-binding</keyword>
<evidence type="ECO:0000256" key="3">
    <source>
        <dbReference type="ARBA" id="ARBA00022553"/>
    </source>
</evidence>
<dbReference type="Gene3D" id="3.30.565.10">
    <property type="entry name" value="Histidine kinase-like ATPase, C-terminal domain"/>
    <property type="match status" value="1"/>
</dbReference>
<comment type="catalytic activity">
    <reaction evidence="1">
        <text>ATP + protein L-histidine = ADP + protein N-phospho-L-histidine.</text>
        <dbReference type="EC" id="2.7.13.3"/>
    </reaction>
</comment>
<keyword evidence="9" id="KW-1133">Transmembrane helix</keyword>
<keyword evidence="7" id="KW-0067">ATP-binding</keyword>
<dbReference type="InterPro" id="IPR050482">
    <property type="entry name" value="Sensor_HK_TwoCompSys"/>
</dbReference>
<keyword evidence="9" id="KW-0472">Membrane</keyword>
<sequence length="415" mass="44277">MAEPPERELMERVRALLRPSGPAWPMTARNQLFDIALALVCAFGGLDYVFDKVSDEPAFLGADGVMHLRQEGPNRGGLIFVTLLACVILTQRRRYPLAVLWIIAALTVPVIDYVPRVCYYGCVIAAYSAAAYSRYRVPTFASVGVLAFLTWRSTSQGMPSVPDQYVGIVVLAMLVLAGLALRLWRAQSDESRRRLAAADEERATALRRAVESERSRIARELHDVVTHNVSVMVIQAGAARRTLDISPAQSRQALLAVEGAGRTAMAELRHVMGLLAPASGEAPDLAPQPGLDQLETLVGRVRDTGMPVALSVTGTARAVASGEALAAYRVVQEALTNAVKHASGGAATVSVHYGEEELSIEVTDTGGRASGDGGSGRGLLGLRERLAVYGGTLRTGPLLTGDGWRVTAVIPMSTP</sequence>
<dbReference type="PANTHER" id="PTHR24421">
    <property type="entry name" value="NITRATE/NITRITE SENSOR PROTEIN NARX-RELATED"/>
    <property type="match status" value="1"/>
</dbReference>
<keyword evidence="6 12" id="KW-0418">Kinase</keyword>
<dbReference type="Proteomes" id="UP001595816">
    <property type="component" value="Unassembled WGS sequence"/>
</dbReference>
<accession>A0ABV8LPD2</accession>
<dbReference type="EC" id="2.7.13.3" evidence="2"/>
<comment type="caution">
    <text evidence="12">The sequence shown here is derived from an EMBL/GenBank/DDBJ whole genome shotgun (WGS) entry which is preliminary data.</text>
</comment>
<dbReference type="EMBL" id="JBHSAY010000009">
    <property type="protein sequence ID" value="MFC4132619.1"/>
    <property type="molecule type" value="Genomic_DNA"/>
</dbReference>
<evidence type="ECO:0000256" key="4">
    <source>
        <dbReference type="ARBA" id="ARBA00022679"/>
    </source>
</evidence>
<evidence type="ECO:0000256" key="1">
    <source>
        <dbReference type="ARBA" id="ARBA00000085"/>
    </source>
</evidence>
<protein>
    <recommendedName>
        <fullName evidence="2">histidine kinase</fullName>
        <ecNumber evidence="2">2.7.13.3</ecNumber>
    </recommendedName>
</protein>
<dbReference type="Pfam" id="PF02518">
    <property type="entry name" value="HATPase_c"/>
    <property type="match status" value="1"/>
</dbReference>
<evidence type="ECO:0000313" key="13">
    <source>
        <dbReference type="Proteomes" id="UP001595816"/>
    </source>
</evidence>
<dbReference type="RefSeq" id="WP_253752911.1">
    <property type="nucleotide sequence ID" value="NZ_JAMZDZ010000001.1"/>
</dbReference>
<name>A0ABV8LPD2_9ACTN</name>
<feature type="transmembrane region" description="Helical" evidence="9">
    <location>
        <begin position="135"/>
        <end position="153"/>
    </location>
</feature>
<feature type="transmembrane region" description="Helical" evidence="9">
    <location>
        <begin position="165"/>
        <end position="184"/>
    </location>
</feature>
<dbReference type="InterPro" id="IPR011712">
    <property type="entry name" value="Sig_transdc_His_kin_sub3_dim/P"/>
</dbReference>
<evidence type="ECO:0000256" key="5">
    <source>
        <dbReference type="ARBA" id="ARBA00022741"/>
    </source>
</evidence>
<dbReference type="SUPFAM" id="SSF55874">
    <property type="entry name" value="ATPase domain of HSP90 chaperone/DNA topoisomerase II/histidine kinase"/>
    <property type="match status" value="1"/>
</dbReference>
<keyword evidence="13" id="KW-1185">Reference proteome</keyword>
<evidence type="ECO:0000256" key="7">
    <source>
        <dbReference type="ARBA" id="ARBA00022840"/>
    </source>
</evidence>
<reference evidence="13" key="1">
    <citation type="journal article" date="2019" name="Int. J. Syst. Evol. Microbiol.">
        <title>The Global Catalogue of Microorganisms (GCM) 10K type strain sequencing project: providing services to taxonomists for standard genome sequencing and annotation.</title>
        <authorList>
            <consortium name="The Broad Institute Genomics Platform"/>
            <consortium name="The Broad Institute Genome Sequencing Center for Infectious Disease"/>
            <person name="Wu L."/>
            <person name="Ma J."/>
        </authorList>
    </citation>
    <scope>NUCLEOTIDE SEQUENCE [LARGE SCALE GENOMIC DNA]</scope>
    <source>
        <strain evidence="13">CGMCC 4.7289</strain>
    </source>
</reference>
<evidence type="ECO:0000259" key="11">
    <source>
        <dbReference type="Pfam" id="PF07730"/>
    </source>
</evidence>
<dbReference type="InterPro" id="IPR036890">
    <property type="entry name" value="HATPase_C_sf"/>
</dbReference>
<dbReference type="Gene3D" id="1.20.5.1930">
    <property type="match status" value="1"/>
</dbReference>
<keyword evidence="9" id="KW-0812">Transmembrane</keyword>
<evidence type="ECO:0000256" key="2">
    <source>
        <dbReference type="ARBA" id="ARBA00012438"/>
    </source>
</evidence>
<proteinExistence type="predicted"/>
<evidence type="ECO:0000256" key="8">
    <source>
        <dbReference type="ARBA" id="ARBA00023012"/>
    </source>
</evidence>
<evidence type="ECO:0000259" key="10">
    <source>
        <dbReference type="Pfam" id="PF02518"/>
    </source>
</evidence>
<dbReference type="GO" id="GO:0016301">
    <property type="term" value="F:kinase activity"/>
    <property type="evidence" value="ECO:0007669"/>
    <property type="project" value="UniProtKB-KW"/>
</dbReference>